<keyword evidence="1" id="KW-1133">Transmembrane helix</keyword>
<dbReference type="Proteomes" id="UP000634004">
    <property type="component" value="Unassembled WGS sequence"/>
</dbReference>
<name>A0A8J3G1J9_9PROT</name>
<evidence type="ECO:0000313" key="3">
    <source>
        <dbReference type="Proteomes" id="UP000634004"/>
    </source>
</evidence>
<reference evidence="2" key="2">
    <citation type="submission" date="2020-09" db="EMBL/GenBank/DDBJ databases">
        <authorList>
            <person name="Sun Q."/>
            <person name="Kim S."/>
        </authorList>
    </citation>
    <scope>NUCLEOTIDE SEQUENCE</scope>
    <source>
        <strain evidence="2">KCTC 32513</strain>
    </source>
</reference>
<keyword evidence="3" id="KW-1185">Reference proteome</keyword>
<gene>
    <name evidence="2" type="ORF">GCM10009069_07170</name>
</gene>
<organism evidence="2 3">
    <name type="scientific">Algimonas arctica</name>
    <dbReference type="NCBI Taxonomy" id="1479486"/>
    <lineage>
        <taxon>Bacteria</taxon>
        <taxon>Pseudomonadati</taxon>
        <taxon>Pseudomonadota</taxon>
        <taxon>Alphaproteobacteria</taxon>
        <taxon>Maricaulales</taxon>
        <taxon>Robiginitomaculaceae</taxon>
        <taxon>Algimonas</taxon>
    </lineage>
</organism>
<feature type="transmembrane region" description="Helical" evidence="1">
    <location>
        <begin position="113"/>
        <end position="137"/>
    </location>
</feature>
<sequence length="155" mass="17412">MVYADIVLWAVFGPVALVALAFSVRAVIGWMGITRDAHEDFDYRTQHGMIPADVDRGAFVETYRRINGPRTSTYAALALWSVLLATPIIAKILEVALDLLWQASGQSRVFEPGYLVWAFFIFFGLFGAWAAIAYVFARRYHAHTPGRLEDELKSL</sequence>
<dbReference type="AlphaFoldDB" id="A0A8J3G1J9"/>
<comment type="caution">
    <text evidence="2">The sequence shown here is derived from an EMBL/GenBank/DDBJ whole genome shotgun (WGS) entry which is preliminary data.</text>
</comment>
<feature type="transmembrane region" description="Helical" evidence="1">
    <location>
        <begin position="6"/>
        <end position="28"/>
    </location>
</feature>
<keyword evidence="1" id="KW-0812">Transmembrane</keyword>
<feature type="transmembrane region" description="Helical" evidence="1">
    <location>
        <begin position="74"/>
        <end position="93"/>
    </location>
</feature>
<keyword evidence="1" id="KW-0472">Membrane</keyword>
<proteinExistence type="predicted"/>
<accession>A0A8J3G1J9</accession>
<dbReference type="EMBL" id="BMZH01000002">
    <property type="protein sequence ID" value="GHA86530.1"/>
    <property type="molecule type" value="Genomic_DNA"/>
</dbReference>
<evidence type="ECO:0000256" key="1">
    <source>
        <dbReference type="SAM" id="Phobius"/>
    </source>
</evidence>
<protein>
    <submittedName>
        <fullName evidence="2">Uncharacterized protein</fullName>
    </submittedName>
</protein>
<evidence type="ECO:0000313" key="2">
    <source>
        <dbReference type="EMBL" id="GHA86530.1"/>
    </source>
</evidence>
<reference evidence="2" key="1">
    <citation type="journal article" date="2014" name="Int. J. Syst. Evol. Microbiol.">
        <title>Complete genome sequence of Corynebacterium casei LMG S-19264T (=DSM 44701T), isolated from a smear-ripened cheese.</title>
        <authorList>
            <consortium name="US DOE Joint Genome Institute (JGI-PGF)"/>
            <person name="Walter F."/>
            <person name="Albersmeier A."/>
            <person name="Kalinowski J."/>
            <person name="Ruckert C."/>
        </authorList>
    </citation>
    <scope>NUCLEOTIDE SEQUENCE</scope>
    <source>
        <strain evidence="2">KCTC 32513</strain>
    </source>
</reference>